<evidence type="ECO:0000313" key="2">
    <source>
        <dbReference type="EMBL" id="MFC0351817.1"/>
    </source>
</evidence>
<reference evidence="2 3" key="1">
    <citation type="submission" date="2024-09" db="EMBL/GenBank/DDBJ databases">
        <authorList>
            <person name="Sun Q."/>
            <person name="Mori K."/>
        </authorList>
    </citation>
    <scope>NUCLEOTIDE SEQUENCE [LARGE SCALE GENOMIC DNA]</scope>
    <source>
        <strain evidence="2 3">CCM 8677</strain>
    </source>
</reference>
<evidence type="ECO:0000256" key="1">
    <source>
        <dbReference type="SAM" id="MobiDB-lite"/>
    </source>
</evidence>
<dbReference type="Pfam" id="PF05069">
    <property type="entry name" value="Phage_tail_S"/>
    <property type="match status" value="1"/>
</dbReference>
<gene>
    <name evidence="2" type="ORF">ACFFJH_18515</name>
</gene>
<feature type="compositionally biased region" description="Basic residues" evidence="1">
    <location>
        <begin position="57"/>
        <end position="74"/>
    </location>
</feature>
<dbReference type="Proteomes" id="UP001589844">
    <property type="component" value="Unassembled WGS sequence"/>
</dbReference>
<protein>
    <submittedName>
        <fullName evidence="2">Phage virion morphogenesis protein</fullName>
    </submittedName>
</protein>
<feature type="region of interest" description="Disordered" evidence="1">
    <location>
        <begin position="43"/>
        <end position="74"/>
    </location>
</feature>
<organism evidence="2 3">
    <name type="scientific">Undibacterium danionis</name>
    <dbReference type="NCBI Taxonomy" id="1812100"/>
    <lineage>
        <taxon>Bacteria</taxon>
        <taxon>Pseudomonadati</taxon>
        <taxon>Pseudomonadota</taxon>
        <taxon>Betaproteobacteria</taxon>
        <taxon>Burkholderiales</taxon>
        <taxon>Oxalobacteraceae</taxon>
        <taxon>Undibacterium</taxon>
    </lineage>
</organism>
<sequence>MSDDLKSLERWAGALLSKLEPSARRSINMQVARDLRRSQQQRIKAQLAPDASPYTPRKNRKKLRDKQGRIKKKKAAMFTKITQAKSFRVTADQNQIGVGFFARVARIARVHQFGLKDKVSQNGPEVVYEKRQLLGLSDVEKEKVRDSMLKHLEQTRHL</sequence>
<name>A0ABV6IJ06_9BURK</name>
<dbReference type="InterPro" id="IPR006522">
    <property type="entry name" value="Phage_virion_morphogenesis"/>
</dbReference>
<accession>A0ABV6IJ06</accession>
<dbReference type="RefSeq" id="WP_390214518.1">
    <property type="nucleotide sequence ID" value="NZ_JBHLXJ010000033.1"/>
</dbReference>
<dbReference type="EMBL" id="JBHLXJ010000033">
    <property type="protein sequence ID" value="MFC0351817.1"/>
    <property type="molecule type" value="Genomic_DNA"/>
</dbReference>
<comment type="caution">
    <text evidence="2">The sequence shown here is derived from an EMBL/GenBank/DDBJ whole genome shotgun (WGS) entry which is preliminary data.</text>
</comment>
<keyword evidence="3" id="KW-1185">Reference proteome</keyword>
<evidence type="ECO:0000313" key="3">
    <source>
        <dbReference type="Proteomes" id="UP001589844"/>
    </source>
</evidence>
<proteinExistence type="predicted"/>
<dbReference type="NCBIfam" id="TIGR01635">
    <property type="entry name" value="tail_comp_S"/>
    <property type="match status" value="1"/>
</dbReference>